<name>X1FPM0_9ZZZZ</name>
<sequence length="56" mass="6521">MKKSVFLLVTASLVTLMMYSCGFAPDIQKVEKEITDILDQQKISWNEEKIEGFMEY</sequence>
<evidence type="ECO:0000313" key="1">
    <source>
        <dbReference type="EMBL" id="GAH47616.1"/>
    </source>
</evidence>
<dbReference type="EMBL" id="BARU01024130">
    <property type="protein sequence ID" value="GAH47616.1"/>
    <property type="molecule type" value="Genomic_DNA"/>
</dbReference>
<feature type="non-terminal residue" evidence="1">
    <location>
        <position position="56"/>
    </location>
</feature>
<dbReference type="PROSITE" id="PS51257">
    <property type="entry name" value="PROKAR_LIPOPROTEIN"/>
    <property type="match status" value="1"/>
</dbReference>
<protein>
    <submittedName>
        <fullName evidence="1">Uncharacterized protein</fullName>
    </submittedName>
</protein>
<accession>X1FPM0</accession>
<dbReference type="AlphaFoldDB" id="X1FPM0"/>
<comment type="caution">
    <text evidence="1">The sequence shown here is derived from an EMBL/GenBank/DDBJ whole genome shotgun (WGS) entry which is preliminary data.</text>
</comment>
<organism evidence="1">
    <name type="scientific">marine sediment metagenome</name>
    <dbReference type="NCBI Taxonomy" id="412755"/>
    <lineage>
        <taxon>unclassified sequences</taxon>
        <taxon>metagenomes</taxon>
        <taxon>ecological metagenomes</taxon>
    </lineage>
</organism>
<proteinExistence type="predicted"/>
<reference evidence="1" key="1">
    <citation type="journal article" date="2014" name="Front. Microbiol.">
        <title>High frequency of phylogenetically diverse reductive dehalogenase-homologous genes in deep subseafloor sedimentary metagenomes.</title>
        <authorList>
            <person name="Kawai M."/>
            <person name="Futagami T."/>
            <person name="Toyoda A."/>
            <person name="Takaki Y."/>
            <person name="Nishi S."/>
            <person name="Hori S."/>
            <person name="Arai W."/>
            <person name="Tsubouchi T."/>
            <person name="Morono Y."/>
            <person name="Uchiyama I."/>
            <person name="Ito T."/>
            <person name="Fujiyama A."/>
            <person name="Inagaki F."/>
            <person name="Takami H."/>
        </authorList>
    </citation>
    <scope>NUCLEOTIDE SEQUENCE</scope>
    <source>
        <strain evidence="1">Expedition CK06-06</strain>
    </source>
</reference>
<gene>
    <name evidence="1" type="ORF">S03H2_39076</name>
</gene>